<comment type="function">
    <text evidence="8">Also involved in hydrogenase metallocenter assembly, probably by participating in the nickel insertion step. This function in hydrogenase biosynthesis requires chaperone activity and the presence of the metal-binding domain, but not PPIase activity.</text>
</comment>
<evidence type="ECO:0000256" key="2">
    <source>
        <dbReference type="ARBA" id="ARBA00004496"/>
    </source>
</evidence>
<comment type="catalytic activity">
    <reaction evidence="1 9 10">
        <text>[protein]-peptidylproline (omega=180) = [protein]-peptidylproline (omega=0)</text>
        <dbReference type="Rhea" id="RHEA:16237"/>
        <dbReference type="Rhea" id="RHEA-COMP:10747"/>
        <dbReference type="Rhea" id="RHEA-COMP:10748"/>
        <dbReference type="ChEBI" id="CHEBI:83833"/>
        <dbReference type="ChEBI" id="CHEBI:83834"/>
        <dbReference type="EC" id="5.2.1.8"/>
    </reaction>
</comment>
<reference evidence="12" key="1">
    <citation type="submission" date="2023-06" db="EMBL/GenBank/DDBJ databases">
        <title>Genomic of Agaribacillus aureum.</title>
        <authorList>
            <person name="Wang G."/>
        </authorList>
    </citation>
    <scope>NUCLEOTIDE SEQUENCE</scope>
    <source>
        <strain evidence="12">BMA12</strain>
    </source>
</reference>
<dbReference type="PANTHER" id="PTHR47861">
    <property type="entry name" value="FKBP-TYPE PEPTIDYL-PROLYL CIS-TRANS ISOMERASE SLYD"/>
    <property type="match status" value="1"/>
</dbReference>
<dbReference type="SUPFAM" id="SSF54534">
    <property type="entry name" value="FKBP-like"/>
    <property type="match status" value="1"/>
</dbReference>
<evidence type="ECO:0000256" key="6">
    <source>
        <dbReference type="ARBA" id="ARBA00023186"/>
    </source>
</evidence>
<dbReference type="RefSeq" id="WP_346756862.1">
    <property type="nucleotide sequence ID" value="NZ_JAUJEB010000001.1"/>
</dbReference>
<keyword evidence="4" id="KW-0963">Cytoplasm</keyword>
<evidence type="ECO:0000256" key="10">
    <source>
        <dbReference type="RuleBase" id="RU003915"/>
    </source>
</evidence>
<keyword evidence="6" id="KW-0143">Chaperone</keyword>
<protein>
    <recommendedName>
        <fullName evidence="10">Peptidyl-prolyl cis-trans isomerase</fullName>
        <ecNumber evidence="10">5.2.1.8</ecNumber>
    </recommendedName>
</protein>
<comment type="similarity">
    <text evidence="3 10">Belongs to the FKBP-type PPIase family.</text>
</comment>
<keyword evidence="7 9" id="KW-0413">Isomerase</keyword>
<evidence type="ECO:0000256" key="4">
    <source>
        <dbReference type="ARBA" id="ARBA00022490"/>
    </source>
</evidence>
<evidence type="ECO:0000256" key="9">
    <source>
        <dbReference type="PROSITE-ProRule" id="PRU00277"/>
    </source>
</evidence>
<dbReference type="Gene3D" id="3.10.50.40">
    <property type="match status" value="1"/>
</dbReference>
<evidence type="ECO:0000256" key="8">
    <source>
        <dbReference type="ARBA" id="ARBA00037071"/>
    </source>
</evidence>
<proteinExistence type="inferred from homology"/>
<dbReference type="InterPro" id="IPR001179">
    <property type="entry name" value="PPIase_FKBP_dom"/>
</dbReference>
<sequence>MKEVNQKSQVKVHYTGTLEDGSVFDTSEGREPLAFTVGEGHLIPGFENAVLGMKLDETKKVVIPSDQAYGPVREELIQELDLSILPEGLNPKAGQKLQSQDSEGRSFVVTVKQVKEKTIVVDGNHELAGKDLQFEIRVVELS</sequence>
<organism evidence="12 13">
    <name type="scientific">Agaribacillus aureus</name>
    <dbReference type="NCBI Taxonomy" id="3051825"/>
    <lineage>
        <taxon>Bacteria</taxon>
        <taxon>Pseudomonadati</taxon>
        <taxon>Bacteroidota</taxon>
        <taxon>Cytophagia</taxon>
        <taxon>Cytophagales</taxon>
        <taxon>Splendidivirgaceae</taxon>
        <taxon>Agaribacillus</taxon>
    </lineage>
</organism>
<dbReference type="EMBL" id="JAUJEB010000001">
    <property type="protein sequence ID" value="MDN5211530.1"/>
    <property type="molecule type" value="Genomic_DNA"/>
</dbReference>
<evidence type="ECO:0000259" key="11">
    <source>
        <dbReference type="PROSITE" id="PS50059"/>
    </source>
</evidence>
<dbReference type="Pfam" id="PF00254">
    <property type="entry name" value="FKBP_C"/>
    <property type="match status" value="1"/>
</dbReference>
<gene>
    <name evidence="12" type="ORF">QQ020_05695</name>
</gene>
<keyword evidence="5 9" id="KW-0697">Rotamase</keyword>
<dbReference type="InterPro" id="IPR046357">
    <property type="entry name" value="PPIase_dom_sf"/>
</dbReference>
<evidence type="ECO:0000313" key="13">
    <source>
        <dbReference type="Proteomes" id="UP001172083"/>
    </source>
</evidence>
<comment type="caution">
    <text evidence="12">The sequence shown here is derived from an EMBL/GenBank/DDBJ whole genome shotgun (WGS) entry which is preliminary data.</text>
</comment>
<dbReference type="PROSITE" id="PS50059">
    <property type="entry name" value="FKBP_PPIASE"/>
    <property type="match status" value="1"/>
</dbReference>
<evidence type="ECO:0000313" key="12">
    <source>
        <dbReference type="EMBL" id="MDN5211530.1"/>
    </source>
</evidence>
<evidence type="ECO:0000256" key="5">
    <source>
        <dbReference type="ARBA" id="ARBA00023110"/>
    </source>
</evidence>
<dbReference type="PANTHER" id="PTHR47861:SF3">
    <property type="entry name" value="FKBP-TYPE PEPTIDYL-PROLYL CIS-TRANS ISOMERASE SLYD"/>
    <property type="match status" value="1"/>
</dbReference>
<accession>A0ABT8L1G9</accession>
<dbReference type="EC" id="5.2.1.8" evidence="10"/>
<evidence type="ECO:0000256" key="1">
    <source>
        <dbReference type="ARBA" id="ARBA00000971"/>
    </source>
</evidence>
<feature type="domain" description="PPIase FKBP-type" evidence="11">
    <location>
        <begin position="7"/>
        <end position="86"/>
    </location>
</feature>
<dbReference type="Proteomes" id="UP001172083">
    <property type="component" value="Unassembled WGS sequence"/>
</dbReference>
<name>A0ABT8L1G9_9BACT</name>
<evidence type="ECO:0000256" key="3">
    <source>
        <dbReference type="ARBA" id="ARBA00006577"/>
    </source>
</evidence>
<keyword evidence="13" id="KW-1185">Reference proteome</keyword>
<comment type="subcellular location">
    <subcellularLocation>
        <location evidence="2">Cytoplasm</location>
    </subcellularLocation>
</comment>
<evidence type="ECO:0000256" key="7">
    <source>
        <dbReference type="ARBA" id="ARBA00023235"/>
    </source>
</evidence>
<dbReference type="GO" id="GO:0016853">
    <property type="term" value="F:isomerase activity"/>
    <property type="evidence" value="ECO:0007669"/>
    <property type="project" value="UniProtKB-KW"/>
</dbReference>